<feature type="transmembrane region" description="Helical" evidence="6">
    <location>
        <begin position="424"/>
        <end position="449"/>
    </location>
</feature>
<keyword evidence="4 6" id="KW-1133">Transmembrane helix</keyword>
<comment type="caution">
    <text evidence="8">The sequence shown here is derived from an EMBL/GenBank/DDBJ whole genome shotgun (WGS) entry which is preliminary data.</text>
</comment>
<proteinExistence type="inferred from homology"/>
<accession>A0AAN6LNM8</accession>
<feature type="transmembrane region" description="Helical" evidence="6">
    <location>
        <begin position="397"/>
        <end position="418"/>
    </location>
</feature>
<feature type="transmembrane region" description="Helical" evidence="6">
    <location>
        <begin position="495"/>
        <end position="516"/>
    </location>
</feature>
<dbReference type="FunFam" id="1.20.1250.20:FF:000078">
    <property type="entry name" value="MFS maltose transporter, putative"/>
    <property type="match status" value="1"/>
</dbReference>
<dbReference type="Gene3D" id="1.20.1250.20">
    <property type="entry name" value="MFS general substrate transporter like domains"/>
    <property type="match status" value="1"/>
</dbReference>
<feature type="transmembrane region" description="Helical" evidence="6">
    <location>
        <begin position="334"/>
        <end position="357"/>
    </location>
</feature>
<evidence type="ECO:0000313" key="8">
    <source>
        <dbReference type="EMBL" id="KAK3201177.1"/>
    </source>
</evidence>
<evidence type="ECO:0000256" key="3">
    <source>
        <dbReference type="ARBA" id="ARBA00022692"/>
    </source>
</evidence>
<dbReference type="InterPro" id="IPR005828">
    <property type="entry name" value="MFS_sugar_transport-like"/>
</dbReference>
<feature type="transmembrane region" description="Helical" evidence="6">
    <location>
        <begin position="470"/>
        <end position="489"/>
    </location>
</feature>
<keyword evidence="3 6" id="KW-0812">Transmembrane</keyword>
<keyword evidence="5 6" id="KW-0472">Membrane</keyword>
<dbReference type="InterPro" id="IPR036259">
    <property type="entry name" value="MFS_trans_sf"/>
</dbReference>
<sequence length="568" mass="63212">MSMNLYGKRSVHMGAPGAFVYLDIWVPRAKEDAQHIEIISSPKAEKLYAHVNETVARKVAANVDDFMRLVAEADAANERERNMTLKTAFSVYPKAIGWSIVLSSCLIMEGYDTSVMGSYAAYPAFMNHFGVLAKDGTHQIPPDWQNGISGARNAGEIIGLQFAGFLSDRLGYRWTLISALIVLTGLIFIPFYAENLKIFLVGNMLMGIPWGVFQTMTTAYAAEFIKAGVLVGLEHREDAWGYRIPFALQWIWPIPIAIGTYLAPESPWWCIRSGRKKEAEVSLKRLARSSGFNQRDADAAMALMIYTDEMEKQVSASTRYRDCFKGINLRRTEIVCMTWLAQTMSGTALGGLSAFFYEQAGIAPSDALKLSWGQTALGALGTIASWFVLNKVGRKKLMFSGMCVIFVLLIITGCMGIPDKQTTATSWAAGTMVLLISATADFSIGPIVYTIVSEIPSTRLRAKSIILSRNMYNAINVAFVNIISFRQLSPLAWDWGAKAAFFWAGTNLLFNTWIWFRLPETKGRTYAELDILFTNKVPARKFAQTKIETLLDGTEEVRKEQADRSTYA</sequence>
<evidence type="ECO:0000256" key="1">
    <source>
        <dbReference type="ARBA" id="ARBA00004141"/>
    </source>
</evidence>
<feature type="transmembrane region" description="Helical" evidence="6">
    <location>
        <begin position="199"/>
        <end position="222"/>
    </location>
</feature>
<protein>
    <recommendedName>
        <fullName evidence="7">Major facilitator superfamily (MFS) profile domain-containing protein</fullName>
    </recommendedName>
</protein>
<reference evidence="8 9" key="1">
    <citation type="submission" date="2021-02" db="EMBL/GenBank/DDBJ databases">
        <title>Genome assembly of Pseudopithomyces chartarum.</title>
        <authorList>
            <person name="Jauregui R."/>
            <person name="Singh J."/>
            <person name="Voisey C."/>
        </authorList>
    </citation>
    <scope>NUCLEOTIDE SEQUENCE [LARGE SCALE GENOMIC DNA]</scope>
    <source>
        <strain evidence="8 9">AGR01</strain>
    </source>
</reference>
<evidence type="ECO:0000313" key="9">
    <source>
        <dbReference type="Proteomes" id="UP001280581"/>
    </source>
</evidence>
<dbReference type="Pfam" id="PF00083">
    <property type="entry name" value="Sugar_tr"/>
    <property type="match status" value="2"/>
</dbReference>
<name>A0AAN6LNM8_9PLEO</name>
<evidence type="ECO:0000256" key="2">
    <source>
        <dbReference type="ARBA" id="ARBA00010992"/>
    </source>
</evidence>
<dbReference type="InterPro" id="IPR020846">
    <property type="entry name" value="MFS_dom"/>
</dbReference>
<dbReference type="SUPFAM" id="SSF103473">
    <property type="entry name" value="MFS general substrate transporter"/>
    <property type="match status" value="1"/>
</dbReference>
<dbReference type="GO" id="GO:0016020">
    <property type="term" value="C:membrane"/>
    <property type="evidence" value="ECO:0007669"/>
    <property type="project" value="UniProtKB-SubCell"/>
</dbReference>
<dbReference type="EMBL" id="WVTA01000017">
    <property type="protein sequence ID" value="KAK3201177.1"/>
    <property type="molecule type" value="Genomic_DNA"/>
</dbReference>
<feature type="transmembrane region" description="Helical" evidence="6">
    <location>
        <begin position="174"/>
        <end position="193"/>
    </location>
</feature>
<comment type="subcellular location">
    <subcellularLocation>
        <location evidence="1">Membrane</location>
        <topology evidence="1">Multi-pass membrane protein</topology>
    </subcellularLocation>
</comment>
<evidence type="ECO:0000256" key="4">
    <source>
        <dbReference type="ARBA" id="ARBA00022989"/>
    </source>
</evidence>
<dbReference type="PANTHER" id="PTHR48022:SF5">
    <property type="entry name" value="ALPHA-GLUCOSIDES PERMEASE MPH2-RELATED"/>
    <property type="match status" value="1"/>
</dbReference>
<gene>
    <name evidence="8" type="ORF">GRF29_213g1305763</name>
</gene>
<feature type="domain" description="Major facilitator superfamily (MFS) profile" evidence="7">
    <location>
        <begin position="98"/>
        <end position="522"/>
    </location>
</feature>
<dbReference type="GO" id="GO:0005351">
    <property type="term" value="F:carbohydrate:proton symporter activity"/>
    <property type="evidence" value="ECO:0007669"/>
    <property type="project" value="TreeGrafter"/>
</dbReference>
<evidence type="ECO:0000256" key="5">
    <source>
        <dbReference type="ARBA" id="ARBA00023136"/>
    </source>
</evidence>
<dbReference type="InterPro" id="IPR050360">
    <property type="entry name" value="MFS_Sugar_Transporters"/>
</dbReference>
<evidence type="ECO:0000259" key="7">
    <source>
        <dbReference type="PROSITE" id="PS50850"/>
    </source>
</evidence>
<organism evidence="8 9">
    <name type="scientific">Pseudopithomyces chartarum</name>
    <dbReference type="NCBI Taxonomy" id="1892770"/>
    <lineage>
        <taxon>Eukaryota</taxon>
        <taxon>Fungi</taxon>
        <taxon>Dikarya</taxon>
        <taxon>Ascomycota</taxon>
        <taxon>Pezizomycotina</taxon>
        <taxon>Dothideomycetes</taxon>
        <taxon>Pleosporomycetidae</taxon>
        <taxon>Pleosporales</taxon>
        <taxon>Massarineae</taxon>
        <taxon>Didymosphaeriaceae</taxon>
        <taxon>Pseudopithomyces</taxon>
    </lineage>
</organism>
<dbReference type="PROSITE" id="PS50850">
    <property type="entry name" value="MFS"/>
    <property type="match status" value="1"/>
</dbReference>
<dbReference type="AlphaFoldDB" id="A0AAN6LNM8"/>
<keyword evidence="9" id="KW-1185">Reference proteome</keyword>
<dbReference type="Proteomes" id="UP001280581">
    <property type="component" value="Unassembled WGS sequence"/>
</dbReference>
<comment type="similarity">
    <text evidence="2">Belongs to the major facilitator superfamily. Sugar transporter (TC 2.A.1.1) family.</text>
</comment>
<evidence type="ECO:0000256" key="6">
    <source>
        <dbReference type="SAM" id="Phobius"/>
    </source>
</evidence>
<dbReference type="PANTHER" id="PTHR48022">
    <property type="entry name" value="PLASTIDIC GLUCOSE TRANSPORTER 4"/>
    <property type="match status" value="1"/>
</dbReference>
<feature type="transmembrane region" description="Helical" evidence="6">
    <location>
        <begin position="372"/>
        <end position="390"/>
    </location>
</feature>